<dbReference type="SUPFAM" id="SSF143430">
    <property type="entry name" value="TTP0101/SSO1404-like"/>
    <property type="match status" value="1"/>
</dbReference>
<keyword evidence="8 9" id="KW-0051">Antiviral defense</keyword>
<evidence type="ECO:0000313" key="11">
    <source>
        <dbReference type="Proteomes" id="UP000184512"/>
    </source>
</evidence>
<keyword evidence="5 9" id="KW-0255">Endonuclease</keyword>
<name>A0A1M6L9I8_9ACTN</name>
<evidence type="ECO:0000256" key="2">
    <source>
        <dbReference type="ARBA" id="ARBA00009959"/>
    </source>
</evidence>
<dbReference type="STRING" id="1123357.SAMN02745244_03026"/>
<keyword evidence="7 9" id="KW-0460">Magnesium</keyword>
<accession>A0A1M6L9I8</accession>
<comment type="cofactor">
    <cofactor evidence="1 9">
        <name>Mg(2+)</name>
        <dbReference type="ChEBI" id="CHEBI:18420"/>
    </cofactor>
</comment>
<dbReference type="PANTHER" id="PTHR34405">
    <property type="entry name" value="CRISPR-ASSOCIATED ENDORIBONUCLEASE CAS2"/>
    <property type="match status" value="1"/>
</dbReference>
<dbReference type="PANTHER" id="PTHR34405:SF3">
    <property type="entry name" value="CRISPR-ASSOCIATED ENDORIBONUCLEASE CAS2 3"/>
    <property type="match status" value="1"/>
</dbReference>
<dbReference type="InterPro" id="IPR019199">
    <property type="entry name" value="Virulence_VapD/CRISPR_Cas2"/>
</dbReference>
<dbReference type="Proteomes" id="UP000184512">
    <property type="component" value="Unassembled WGS sequence"/>
</dbReference>
<dbReference type="NCBIfam" id="TIGR01573">
    <property type="entry name" value="cas2"/>
    <property type="match status" value="1"/>
</dbReference>
<dbReference type="GO" id="GO:0043571">
    <property type="term" value="P:maintenance of CRISPR repeat elements"/>
    <property type="evidence" value="ECO:0007669"/>
    <property type="project" value="UniProtKB-UniRule"/>
</dbReference>
<dbReference type="InterPro" id="IPR021127">
    <property type="entry name" value="CRISPR_associated_Cas2"/>
</dbReference>
<dbReference type="RefSeq" id="WP_073189812.1">
    <property type="nucleotide sequence ID" value="NZ_FQZG01000068.1"/>
</dbReference>
<evidence type="ECO:0000256" key="7">
    <source>
        <dbReference type="ARBA" id="ARBA00022842"/>
    </source>
</evidence>
<evidence type="ECO:0000256" key="4">
    <source>
        <dbReference type="ARBA" id="ARBA00022723"/>
    </source>
</evidence>
<evidence type="ECO:0000256" key="9">
    <source>
        <dbReference type="HAMAP-Rule" id="MF_01471"/>
    </source>
</evidence>
<keyword evidence="3 9" id="KW-0540">Nuclease</keyword>
<comment type="subunit">
    <text evidence="9">Homodimer, forms a heterotetramer with a Cas1 homodimer.</text>
</comment>
<dbReference type="Gene3D" id="3.30.70.240">
    <property type="match status" value="1"/>
</dbReference>
<dbReference type="OrthoDB" id="9798176at2"/>
<dbReference type="EMBL" id="FQZG01000068">
    <property type="protein sequence ID" value="SHJ67861.1"/>
    <property type="molecule type" value="Genomic_DNA"/>
</dbReference>
<keyword evidence="6 9" id="KW-0378">Hydrolase</keyword>
<keyword evidence="11" id="KW-1185">Reference proteome</keyword>
<organism evidence="10 11">
    <name type="scientific">Tessaracoccus bendigoensis DSM 12906</name>
    <dbReference type="NCBI Taxonomy" id="1123357"/>
    <lineage>
        <taxon>Bacteria</taxon>
        <taxon>Bacillati</taxon>
        <taxon>Actinomycetota</taxon>
        <taxon>Actinomycetes</taxon>
        <taxon>Propionibacteriales</taxon>
        <taxon>Propionibacteriaceae</taxon>
        <taxon>Tessaracoccus</taxon>
    </lineage>
</organism>
<dbReference type="Pfam" id="PF09827">
    <property type="entry name" value="CRISPR_Cas2"/>
    <property type="match status" value="1"/>
</dbReference>
<dbReference type="HAMAP" id="MF_01471">
    <property type="entry name" value="Cas2"/>
    <property type="match status" value="1"/>
</dbReference>
<dbReference type="EC" id="3.1.-.-" evidence="9"/>
<dbReference type="CDD" id="cd09725">
    <property type="entry name" value="Cas2_I_II_III"/>
    <property type="match status" value="1"/>
</dbReference>
<evidence type="ECO:0000256" key="6">
    <source>
        <dbReference type="ARBA" id="ARBA00022801"/>
    </source>
</evidence>
<protein>
    <recommendedName>
        <fullName evidence="9">CRISPR-associated endoribonuclease Cas2</fullName>
        <ecNumber evidence="9">3.1.-.-</ecNumber>
    </recommendedName>
</protein>
<dbReference type="GO" id="GO:0016787">
    <property type="term" value="F:hydrolase activity"/>
    <property type="evidence" value="ECO:0007669"/>
    <property type="project" value="UniProtKB-KW"/>
</dbReference>
<sequence>MRYVVTYDITDDKTRTKVAATLQSIGDRVQYSVFLCDVAEELLVNAIERCQKLINPVTDSVYVFNQCQNCWGGLQTHGQAHPHEPVYYWAVW</sequence>
<evidence type="ECO:0000256" key="5">
    <source>
        <dbReference type="ARBA" id="ARBA00022759"/>
    </source>
</evidence>
<proteinExistence type="inferred from homology"/>
<comment type="similarity">
    <text evidence="2 9">Belongs to the CRISPR-associated endoribonuclease Cas2 protein family.</text>
</comment>
<dbReference type="GO" id="GO:0051607">
    <property type="term" value="P:defense response to virus"/>
    <property type="evidence" value="ECO:0007669"/>
    <property type="project" value="UniProtKB-UniRule"/>
</dbReference>
<comment type="function">
    <text evidence="9">CRISPR (clustered regularly interspaced short palindromic repeat), is an adaptive immune system that provides protection against mobile genetic elements (viruses, transposable elements and conjugative plasmids). CRISPR clusters contain sequences complementary to antecedent mobile elements and target invading nucleic acids. CRISPR clusters are transcribed and processed into CRISPR RNA (crRNA). Functions as a ssRNA-specific endoribonuclease. Involved in the integration of spacer DNA into the CRISPR cassette.</text>
</comment>
<evidence type="ECO:0000313" key="10">
    <source>
        <dbReference type="EMBL" id="SHJ67861.1"/>
    </source>
</evidence>
<reference evidence="10 11" key="1">
    <citation type="submission" date="2016-11" db="EMBL/GenBank/DDBJ databases">
        <authorList>
            <person name="Jaros S."/>
            <person name="Januszkiewicz K."/>
            <person name="Wedrychowicz H."/>
        </authorList>
    </citation>
    <scope>NUCLEOTIDE SEQUENCE [LARGE SCALE GENOMIC DNA]</scope>
    <source>
        <strain evidence="10 11">DSM 12906</strain>
    </source>
</reference>
<dbReference type="AlphaFoldDB" id="A0A1M6L9I8"/>
<feature type="binding site" evidence="9">
    <location>
        <position position="8"/>
    </location>
    <ligand>
        <name>Mg(2+)</name>
        <dbReference type="ChEBI" id="CHEBI:18420"/>
        <note>catalytic</note>
    </ligand>
</feature>
<dbReference type="GO" id="GO:0004521">
    <property type="term" value="F:RNA endonuclease activity"/>
    <property type="evidence" value="ECO:0007669"/>
    <property type="project" value="InterPro"/>
</dbReference>
<evidence type="ECO:0000256" key="8">
    <source>
        <dbReference type="ARBA" id="ARBA00023118"/>
    </source>
</evidence>
<gene>
    <name evidence="9" type="primary">cas2</name>
    <name evidence="10" type="ORF">SAMN02745244_03026</name>
</gene>
<dbReference type="GO" id="GO:0046872">
    <property type="term" value="F:metal ion binding"/>
    <property type="evidence" value="ECO:0007669"/>
    <property type="project" value="UniProtKB-UniRule"/>
</dbReference>
<evidence type="ECO:0000256" key="1">
    <source>
        <dbReference type="ARBA" id="ARBA00001946"/>
    </source>
</evidence>
<evidence type="ECO:0000256" key="3">
    <source>
        <dbReference type="ARBA" id="ARBA00022722"/>
    </source>
</evidence>
<keyword evidence="4 9" id="KW-0479">Metal-binding</keyword>